<accession>A0AAN8WNI7</accession>
<gene>
    <name evidence="3" type="ORF">SK128_014468</name>
</gene>
<comment type="caution">
    <text evidence="3">The sequence shown here is derived from an EMBL/GenBank/DDBJ whole genome shotgun (WGS) entry which is preliminary data.</text>
</comment>
<name>A0AAN8WNI7_HALRR</name>
<feature type="compositionally biased region" description="Basic and acidic residues" evidence="2">
    <location>
        <begin position="1609"/>
        <end position="1627"/>
    </location>
</feature>
<feature type="region of interest" description="Disordered" evidence="2">
    <location>
        <begin position="445"/>
        <end position="508"/>
    </location>
</feature>
<evidence type="ECO:0000256" key="2">
    <source>
        <dbReference type="SAM" id="MobiDB-lite"/>
    </source>
</evidence>
<feature type="region of interest" description="Disordered" evidence="2">
    <location>
        <begin position="570"/>
        <end position="605"/>
    </location>
</feature>
<feature type="region of interest" description="Disordered" evidence="2">
    <location>
        <begin position="160"/>
        <end position="183"/>
    </location>
</feature>
<feature type="compositionally biased region" description="Basic and acidic residues" evidence="2">
    <location>
        <begin position="265"/>
        <end position="276"/>
    </location>
</feature>
<feature type="region of interest" description="Disordered" evidence="2">
    <location>
        <begin position="908"/>
        <end position="939"/>
    </location>
</feature>
<dbReference type="EMBL" id="JAXCGZ010016983">
    <property type="protein sequence ID" value="KAK7069331.1"/>
    <property type="molecule type" value="Genomic_DNA"/>
</dbReference>
<feature type="compositionally biased region" description="Low complexity" evidence="2">
    <location>
        <begin position="635"/>
        <end position="654"/>
    </location>
</feature>
<feature type="region of interest" description="Disordered" evidence="2">
    <location>
        <begin position="210"/>
        <end position="302"/>
    </location>
</feature>
<feature type="compositionally biased region" description="Polar residues" evidence="2">
    <location>
        <begin position="210"/>
        <end position="232"/>
    </location>
</feature>
<feature type="region of interest" description="Disordered" evidence="2">
    <location>
        <begin position="635"/>
        <end position="693"/>
    </location>
</feature>
<proteinExistence type="predicted"/>
<keyword evidence="4" id="KW-1185">Reference proteome</keyword>
<feature type="compositionally biased region" description="Polar residues" evidence="2">
    <location>
        <begin position="1396"/>
        <end position="1405"/>
    </location>
</feature>
<organism evidence="3 4">
    <name type="scientific">Halocaridina rubra</name>
    <name type="common">Hawaiian red shrimp</name>
    <dbReference type="NCBI Taxonomy" id="373956"/>
    <lineage>
        <taxon>Eukaryota</taxon>
        <taxon>Metazoa</taxon>
        <taxon>Ecdysozoa</taxon>
        <taxon>Arthropoda</taxon>
        <taxon>Crustacea</taxon>
        <taxon>Multicrustacea</taxon>
        <taxon>Malacostraca</taxon>
        <taxon>Eumalacostraca</taxon>
        <taxon>Eucarida</taxon>
        <taxon>Decapoda</taxon>
        <taxon>Pleocyemata</taxon>
        <taxon>Caridea</taxon>
        <taxon>Atyoidea</taxon>
        <taxon>Atyidae</taxon>
        <taxon>Halocaridina</taxon>
    </lineage>
</organism>
<sequence>MGGCYSKKAAKAALKKHRMERPGKKSQRGNSTNNNNINNSSSSKKITTAFSRNSSKHSSTTALPSHEEQQKEVVVGQQDGPSHLASRGRKVAKSSAAKDDGKSRAIAASPASLSATLSRTRSGSRSSGSGTSPAALHGRISTPHKTAVVAPAKIITPRSGTLNRFGFRNSLNSKSGDSTDSVNSILSDAQTASDSNSNIYDFCDDENDNKPTNVSAHKTSNLNTKKSANISVPTYKPTSNSTNKTANKSTNGKNESTSNASKQCDNIRVHQKKGESSESPSKSLYKNSPRNPLRTKLTSSQTLTTCQSVTNSFSKGVNCNQSLPTQQSFVTLSNHSLSSNGTLTSSQTTIAPKPSPGIQSSRFTAHTRQLPKPQQAVTVKAVGSENESHLEGSNCLISNFTDSQSDSINDYNSLASKDHCSSLSQITSERAKSSSVRSLTFTSVSQSLPGHSPLPRHNLMNIATAPTSRVSRDSESSTKSGTEIDSGLGSSSESDRIRGDGETDTLDSCNSCTVDQCDTCKVESTGDMSDAWLKKVRQQQNGSSKRKSRGSAELQISGNLFEVKRQSLEISEDRESLSGSSSKNKSSLERRLEHKDSLKEKRENTITYSMARQKFAPYSRSRYGFGYQSGISRIGSTSTTTSGSVSNSPNSASRIGGGDGARTTSLTPSNSGVGSHGNSLSNSITSSPNTQNPIITKIPGSAGLVRSRIALLETPSVKKTTNQHSSVTPQSSVLRRTNLKKPLIRPTSIEKTPILVMPVPEKTVDLSKPVCRKLEYCENAKPKNDFHVYSSTQKDIEGENQDGKDGKEFVNLSKPIVEDILIVGSVEVETQKDGNLISETENYGSFYENSRRLENDLSKKDSPLSIRMSENKAHKDITENEKLEKVSLKSSEKESSMKTKPVMVDKGAFETGNDNAERKSGDCVESSGELVTPDDSGIKILSPQSESSFEILESLSETSDLITDLTMELTSEPAADLKLDETRGSHNMSVESGSSVDSASSADTTVATVQRGHEEQKYIKLLDTKKNEDSGGRTYNPEGTEDLQNNIVKGVVRNVEDNSREGKTDKPHLQSQSSVTVGNDVPSLDQPQEVLKSAKVVSAVCALTVASGINSPVTCDKKRAQFGQCSQDAIITEAKSEAAVGATASTKNVQPEVKDARADLRNSMESSVDSHKSLSMVNAMVESGDLSNTSGKNTPTLNTGRSDLDQDFLIDDEIADQPGLMFGGSNMASSFFTDDGLFDDIASSPPSHAQLKQVIAGSSRSRADSVDTTSSVGGDDLMLDYFDIEETKAGGSSNRSSIGSSLSLPVCLTSSLTSNASNPISVGARPKHMQLRISIPGRRYDEEVLSPDASEIFSEWTAMMAEVSSVVSDRCVSREGSYSSSSGGGGGGGDVRTSRPRLSSHSEFSSPDPRRQTVLRPPRQCGATDSEGLLYVDRTSYHYMYQDVTALKTMLLRLRRVLQAADTMNPFDANLRNSLYLSLATADTSIGCVNGDKDLSTPNVVEVSQENVDLKRQVVLLQQQLEDKDRTIRLLQQQIQSVQAPPHLSQSQSSQSSQSSTSHTPPLITAEGLIETVNAATQTDRSSRPALRGSSLSRTASTDDGLGPTVSSELHRDQAVRGRSLSTDEHHHPRAASQPPTPFTRY</sequence>
<feature type="compositionally biased region" description="Polar residues" evidence="2">
    <location>
        <begin position="662"/>
        <end position="693"/>
    </location>
</feature>
<feature type="compositionally biased region" description="Low complexity" evidence="2">
    <location>
        <begin position="1545"/>
        <end position="1558"/>
    </location>
</feature>
<keyword evidence="1" id="KW-0175">Coiled coil</keyword>
<feature type="region of interest" description="Disordered" evidence="2">
    <location>
        <begin position="1576"/>
        <end position="1642"/>
    </location>
</feature>
<feature type="compositionally biased region" description="Polar residues" evidence="2">
    <location>
        <begin position="49"/>
        <end position="63"/>
    </location>
</feature>
<dbReference type="Proteomes" id="UP001381693">
    <property type="component" value="Unassembled WGS sequence"/>
</dbReference>
<feature type="compositionally biased region" description="Low complexity" evidence="2">
    <location>
        <begin position="30"/>
        <end position="48"/>
    </location>
</feature>
<feature type="coiled-coil region" evidence="1">
    <location>
        <begin position="1500"/>
        <end position="1534"/>
    </location>
</feature>
<feature type="compositionally biased region" description="Basic residues" evidence="2">
    <location>
        <begin position="8"/>
        <end position="27"/>
    </location>
</feature>
<feature type="region of interest" description="Disordered" evidence="2">
    <location>
        <begin position="337"/>
        <end position="375"/>
    </location>
</feature>
<feature type="compositionally biased region" description="Low complexity" evidence="2">
    <location>
        <begin position="236"/>
        <end position="254"/>
    </location>
</feature>
<feature type="compositionally biased region" description="Low complexity" evidence="2">
    <location>
        <begin position="104"/>
        <end position="132"/>
    </location>
</feature>
<evidence type="ECO:0000313" key="3">
    <source>
        <dbReference type="EMBL" id="KAK7069331.1"/>
    </source>
</evidence>
<feature type="region of interest" description="Disordered" evidence="2">
    <location>
        <begin position="1057"/>
        <end position="1081"/>
    </location>
</feature>
<reference evidence="3 4" key="1">
    <citation type="submission" date="2023-11" db="EMBL/GenBank/DDBJ databases">
        <title>Halocaridina rubra genome assembly.</title>
        <authorList>
            <person name="Smith C."/>
        </authorList>
    </citation>
    <scope>NUCLEOTIDE SEQUENCE [LARGE SCALE GENOMIC DNA]</scope>
    <source>
        <strain evidence="3">EP-1</strain>
        <tissue evidence="3">Whole</tissue>
    </source>
</reference>
<feature type="compositionally biased region" description="Basic and acidic residues" evidence="2">
    <location>
        <begin position="1057"/>
        <end position="1068"/>
    </location>
</feature>
<feature type="compositionally biased region" description="Polar residues" evidence="2">
    <location>
        <begin position="255"/>
        <end position="264"/>
    </location>
</feature>
<feature type="compositionally biased region" description="Polar residues" evidence="2">
    <location>
        <begin position="337"/>
        <end position="350"/>
    </location>
</feature>
<feature type="compositionally biased region" description="Basic and acidic residues" evidence="2">
    <location>
        <begin position="586"/>
        <end position="604"/>
    </location>
</feature>
<feature type="compositionally biased region" description="Polar residues" evidence="2">
    <location>
        <begin position="169"/>
        <end position="183"/>
    </location>
</feature>
<feature type="region of interest" description="Disordered" evidence="2">
    <location>
        <begin position="1374"/>
        <end position="1421"/>
    </location>
</feature>
<evidence type="ECO:0000313" key="4">
    <source>
        <dbReference type="Proteomes" id="UP001381693"/>
    </source>
</evidence>
<feature type="compositionally biased region" description="Low complexity" evidence="2">
    <location>
        <begin position="277"/>
        <end position="302"/>
    </location>
</feature>
<protein>
    <submittedName>
        <fullName evidence="3">Uncharacterized protein</fullName>
    </submittedName>
</protein>
<feature type="compositionally biased region" description="Polar residues" evidence="2">
    <location>
        <begin position="477"/>
        <end position="492"/>
    </location>
</feature>
<feature type="region of interest" description="Disordered" evidence="2">
    <location>
        <begin position="1"/>
        <end position="144"/>
    </location>
</feature>
<feature type="compositionally biased region" description="Polar residues" evidence="2">
    <location>
        <begin position="357"/>
        <end position="367"/>
    </location>
</feature>
<evidence type="ECO:0000256" key="1">
    <source>
        <dbReference type="SAM" id="Coils"/>
    </source>
</evidence>
<feature type="region of interest" description="Disordered" evidence="2">
    <location>
        <begin position="1539"/>
        <end position="1562"/>
    </location>
</feature>